<feature type="region of interest" description="Disordered" evidence="6">
    <location>
        <begin position="46"/>
        <end position="80"/>
    </location>
</feature>
<evidence type="ECO:0000313" key="8">
    <source>
        <dbReference type="EMBL" id="KAL3402100.1"/>
    </source>
</evidence>
<dbReference type="Pfam" id="PF00096">
    <property type="entry name" value="zf-C2H2"/>
    <property type="match status" value="5"/>
</dbReference>
<feature type="region of interest" description="Disordered" evidence="6">
    <location>
        <begin position="120"/>
        <end position="143"/>
    </location>
</feature>
<dbReference type="Pfam" id="PF13913">
    <property type="entry name" value="zf-C2HC_2"/>
    <property type="match status" value="1"/>
</dbReference>
<dbReference type="PANTHER" id="PTHR24379:SF121">
    <property type="entry name" value="C2H2-TYPE DOMAIN-CONTAINING PROTEIN"/>
    <property type="match status" value="1"/>
</dbReference>
<keyword evidence="3 5" id="KW-0863">Zinc-finger</keyword>
<feature type="domain" description="C2H2-type" evidence="7">
    <location>
        <begin position="553"/>
        <end position="580"/>
    </location>
</feature>
<comment type="caution">
    <text evidence="8">The sequence shown here is derived from an EMBL/GenBank/DDBJ whole genome shotgun (WGS) entry which is preliminary data.</text>
</comment>
<feature type="domain" description="C2H2-type" evidence="7">
    <location>
        <begin position="495"/>
        <end position="522"/>
    </location>
</feature>
<feature type="compositionally biased region" description="Acidic residues" evidence="6">
    <location>
        <begin position="657"/>
        <end position="669"/>
    </location>
</feature>
<dbReference type="FunFam" id="3.30.160.60:FF:000446">
    <property type="entry name" value="Zinc finger protein"/>
    <property type="match status" value="1"/>
</dbReference>
<dbReference type="SUPFAM" id="SSF57667">
    <property type="entry name" value="beta-beta-alpha zinc fingers"/>
    <property type="match status" value="5"/>
</dbReference>
<dbReference type="PROSITE" id="PS50157">
    <property type="entry name" value="ZINC_FINGER_C2H2_2"/>
    <property type="match status" value="7"/>
</dbReference>
<feature type="domain" description="C2H2-type" evidence="7">
    <location>
        <begin position="438"/>
        <end position="465"/>
    </location>
</feature>
<feature type="compositionally biased region" description="Polar residues" evidence="6">
    <location>
        <begin position="68"/>
        <end position="77"/>
    </location>
</feature>
<feature type="compositionally biased region" description="Basic and acidic residues" evidence="6">
    <location>
        <begin position="610"/>
        <end position="639"/>
    </location>
</feature>
<dbReference type="PROSITE" id="PS00028">
    <property type="entry name" value="ZINC_FINGER_C2H2_1"/>
    <property type="match status" value="7"/>
</dbReference>
<reference evidence="8 9" key="1">
    <citation type="journal article" date="2024" name="bioRxiv">
        <title>A reference genome for Trichogramma kaykai: A tiny desert-dwelling parasitoid wasp with competing sex-ratio distorters.</title>
        <authorList>
            <person name="Culotta J."/>
            <person name="Lindsey A.R."/>
        </authorList>
    </citation>
    <scope>NUCLEOTIDE SEQUENCE [LARGE SCALE GENOMIC DNA]</scope>
    <source>
        <strain evidence="8 9">KSX58</strain>
    </source>
</reference>
<keyword evidence="4" id="KW-0862">Zinc</keyword>
<proteinExistence type="predicted"/>
<keyword evidence="2" id="KW-0677">Repeat</keyword>
<dbReference type="FunFam" id="3.30.160.60:FF:000100">
    <property type="entry name" value="Zinc finger 45-like"/>
    <property type="match status" value="1"/>
</dbReference>
<dbReference type="Pfam" id="PF12874">
    <property type="entry name" value="zf-met"/>
    <property type="match status" value="1"/>
</dbReference>
<dbReference type="GO" id="GO:0008270">
    <property type="term" value="F:zinc ion binding"/>
    <property type="evidence" value="ECO:0007669"/>
    <property type="project" value="UniProtKB-KW"/>
</dbReference>
<feature type="domain" description="C2H2-type" evidence="7">
    <location>
        <begin position="585"/>
        <end position="613"/>
    </location>
</feature>
<evidence type="ECO:0000313" key="9">
    <source>
        <dbReference type="Proteomes" id="UP001627154"/>
    </source>
</evidence>
<dbReference type="GO" id="GO:0005634">
    <property type="term" value="C:nucleus"/>
    <property type="evidence" value="ECO:0007669"/>
    <property type="project" value="UniProtKB-ARBA"/>
</dbReference>
<dbReference type="InterPro" id="IPR013087">
    <property type="entry name" value="Znf_C2H2_type"/>
</dbReference>
<gene>
    <name evidence="8" type="ORF">TKK_004925</name>
</gene>
<feature type="domain" description="C2H2-type" evidence="7">
    <location>
        <begin position="525"/>
        <end position="552"/>
    </location>
</feature>
<sequence length="669" mass="78445">MDMDQNIVSILNQAEEGQEIILENVDEETETEEIIEIVEEIVEVYDEDDDNTEENSLSGQAKVEKTEQSQNCGNQKMNGVPYNPDITKKVIYASHLVKEAAQERLNNQYHYDASADWEDDDYEQDEQTNQVQHENQEVDNSNEYENYTNYNNGVTSDIADENQENENSRQTTYEHGVTQENSVDDNDSQQEIVQNAENNLVYTVLNTKKQGKQVQENEQTETQFVEVEKYKNSEVAEDGTIYYAVNEDGSYVTSVEDQQHYEYTNETPVEENAEWDESNAEVETQQEVTEQEQIFLHEDENGQLYFKNEQGELQPVYLTPDGNYALAEEEDQDAQEEVNQVQQESEETENYVLPDLDLQDVSKNRQNSETNDDEDDTMTMTLIISEDENGQKRTQVIIPTQPAAKCRLCNKTFKSSLQLLKHNRLKHAREEDITTRNFPCDLCPKRFTDQNSLARHRKLHTEDRPFQCLECQKTFPTANILRKHLSTHNPDSHPLPCIYCGRRFLDESSLMKHEQSHMAAEKKNHVCDICQKCFANNFDLNIHKKNHDPDRKFDCEVCGREFNRLNNLQRHMMVHQQKGANEEILSCNVCGITYKFSSSLTRHMVTTHMNPERLRQQAEEQRRKRENNYRRYLENRKSYETQQPKRICRRNSSRLMDDDEEDEEEMMEH</sequence>
<organism evidence="8 9">
    <name type="scientific">Trichogramma kaykai</name>
    <dbReference type="NCBI Taxonomy" id="54128"/>
    <lineage>
        <taxon>Eukaryota</taxon>
        <taxon>Metazoa</taxon>
        <taxon>Ecdysozoa</taxon>
        <taxon>Arthropoda</taxon>
        <taxon>Hexapoda</taxon>
        <taxon>Insecta</taxon>
        <taxon>Pterygota</taxon>
        <taxon>Neoptera</taxon>
        <taxon>Endopterygota</taxon>
        <taxon>Hymenoptera</taxon>
        <taxon>Apocrita</taxon>
        <taxon>Proctotrupomorpha</taxon>
        <taxon>Chalcidoidea</taxon>
        <taxon>Trichogrammatidae</taxon>
        <taxon>Trichogramma</taxon>
    </lineage>
</organism>
<feature type="domain" description="C2H2-type" evidence="7">
    <location>
        <begin position="404"/>
        <end position="432"/>
    </location>
</feature>
<accession>A0ABD2XA03</accession>
<evidence type="ECO:0000256" key="3">
    <source>
        <dbReference type="ARBA" id="ARBA00022771"/>
    </source>
</evidence>
<evidence type="ECO:0000256" key="5">
    <source>
        <dbReference type="PROSITE-ProRule" id="PRU00042"/>
    </source>
</evidence>
<dbReference type="AlphaFoldDB" id="A0ABD2XA03"/>
<name>A0ABD2XA03_9HYME</name>
<feature type="region of interest" description="Disordered" evidence="6">
    <location>
        <begin position="608"/>
        <end position="669"/>
    </location>
</feature>
<dbReference type="Proteomes" id="UP001627154">
    <property type="component" value="Unassembled WGS sequence"/>
</dbReference>
<keyword evidence="9" id="KW-1185">Reference proteome</keyword>
<feature type="region of interest" description="Disordered" evidence="6">
    <location>
        <begin position="162"/>
        <end position="186"/>
    </location>
</feature>
<evidence type="ECO:0000256" key="2">
    <source>
        <dbReference type="ARBA" id="ARBA00022737"/>
    </source>
</evidence>
<dbReference type="PANTHER" id="PTHR24379">
    <property type="entry name" value="KRAB AND ZINC FINGER DOMAIN-CONTAINING"/>
    <property type="match status" value="1"/>
</dbReference>
<dbReference type="SMART" id="SM00355">
    <property type="entry name" value="ZnF_C2H2"/>
    <property type="match status" value="7"/>
</dbReference>
<evidence type="ECO:0000259" key="7">
    <source>
        <dbReference type="PROSITE" id="PS50157"/>
    </source>
</evidence>
<evidence type="ECO:0000256" key="6">
    <source>
        <dbReference type="SAM" id="MobiDB-lite"/>
    </source>
</evidence>
<evidence type="ECO:0000256" key="1">
    <source>
        <dbReference type="ARBA" id="ARBA00022723"/>
    </source>
</evidence>
<dbReference type="EMBL" id="JBJJXI010000040">
    <property type="protein sequence ID" value="KAL3402100.1"/>
    <property type="molecule type" value="Genomic_DNA"/>
</dbReference>
<evidence type="ECO:0000256" key="4">
    <source>
        <dbReference type="ARBA" id="ARBA00022833"/>
    </source>
</evidence>
<keyword evidence="1" id="KW-0479">Metal-binding</keyword>
<feature type="region of interest" description="Disordered" evidence="6">
    <location>
        <begin position="329"/>
        <end position="376"/>
    </location>
</feature>
<dbReference type="Gene3D" id="3.30.160.60">
    <property type="entry name" value="Classic Zinc Finger"/>
    <property type="match status" value="4"/>
</dbReference>
<feature type="compositionally biased region" description="Polar residues" evidence="6">
    <location>
        <begin position="168"/>
        <end position="181"/>
    </location>
</feature>
<feature type="domain" description="C2H2-type" evidence="7">
    <location>
        <begin position="466"/>
        <end position="493"/>
    </location>
</feature>
<protein>
    <recommendedName>
        <fullName evidence="7">C2H2-type domain-containing protein</fullName>
    </recommendedName>
</protein>
<dbReference type="InterPro" id="IPR036236">
    <property type="entry name" value="Znf_C2H2_sf"/>
</dbReference>